<dbReference type="SUPFAM" id="SSF55961">
    <property type="entry name" value="Bet v1-like"/>
    <property type="match status" value="1"/>
</dbReference>
<reference evidence="2 3" key="1">
    <citation type="journal article" date="2019" name="Int. J. Syst. Evol. Microbiol.">
        <title>The Global Catalogue of Microorganisms (GCM) 10K type strain sequencing project: providing services to taxonomists for standard genome sequencing and annotation.</title>
        <authorList>
            <consortium name="The Broad Institute Genomics Platform"/>
            <consortium name="The Broad Institute Genome Sequencing Center for Infectious Disease"/>
            <person name="Wu L."/>
            <person name="Ma J."/>
        </authorList>
    </citation>
    <scope>NUCLEOTIDE SEQUENCE [LARGE SCALE GENOMIC DNA]</scope>
    <source>
        <strain evidence="2 3">JCM 13929</strain>
    </source>
</reference>
<name>A0ABN2FN11_9ACTN</name>
<dbReference type="Proteomes" id="UP001500064">
    <property type="component" value="Unassembled WGS sequence"/>
</dbReference>
<proteinExistence type="predicted"/>
<feature type="region of interest" description="Disordered" evidence="1">
    <location>
        <begin position="143"/>
        <end position="171"/>
    </location>
</feature>
<dbReference type="Gene3D" id="3.30.530.20">
    <property type="match status" value="1"/>
</dbReference>
<gene>
    <name evidence="2" type="ORF">GCM10009733_059340</name>
</gene>
<comment type="caution">
    <text evidence="2">The sequence shown here is derived from an EMBL/GenBank/DDBJ whole genome shotgun (WGS) entry which is preliminary data.</text>
</comment>
<keyword evidence="3" id="KW-1185">Reference proteome</keyword>
<dbReference type="InterPro" id="IPR019587">
    <property type="entry name" value="Polyketide_cyclase/dehydratase"/>
</dbReference>
<evidence type="ECO:0008006" key="4">
    <source>
        <dbReference type="Google" id="ProtNLM"/>
    </source>
</evidence>
<feature type="compositionally biased region" description="Polar residues" evidence="1">
    <location>
        <begin position="161"/>
        <end position="171"/>
    </location>
</feature>
<dbReference type="InterPro" id="IPR023393">
    <property type="entry name" value="START-like_dom_sf"/>
</dbReference>
<accession>A0ABN2FN11</accession>
<evidence type="ECO:0000313" key="2">
    <source>
        <dbReference type="EMBL" id="GAA1654151.1"/>
    </source>
</evidence>
<dbReference type="RefSeq" id="WP_346109807.1">
    <property type="nucleotide sequence ID" value="NZ_BAAAMU010000050.1"/>
</dbReference>
<dbReference type="Pfam" id="PF10604">
    <property type="entry name" value="Polyketide_cyc2"/>
    <property type="match status" value="1"/>
</dbReference>
<sequence length="171" mass="19629">MRVVRTTTIHRRPQDVFTWIEDPRLATRWQPEVAEYEITEQRPEVLGTEFREVLRGRGGRGGSVELRGRVTAYTPDHRMDFDLDGPRPHVHTSFTLTPVPEGTELRVELDLTVSAWLAPAVRGRVSRRLEAELRLLRTLCEQDGEDQRANPHQPDSFRTGPPTSSRKQVRG</sequence>
<evidence type="ECO:0000313" key="3">
    <source>
        <dbReference type="Proteomes" id="UP001500064"/>
    </source>
</evidence>
<protein>
    <recommendedName>
        <fullName evidence="4">SRPBCC family protein</fullName>
    </recommendedName>
</protein>
<evidence type="ECO:0000256" key="1">
    <source>
        <dbReference type="SAM" id="MobiDB-lite"/>
    </source>
</evidence>
<dbReference type="EMBL" id="BAAAMU010000050">
    <property type="protein sequence ID" value="GAA1654151.1"/>
    <property type="molecule type" value="Genomic_DNA"/>
</dbReference>
<organism evidence="2 3">
    <name type="scientific">Nonomuraea maheshkhaliensis</name>
    <dbReference type="NCBI Taxonomy" id="419590"/>
    <lineage>
        <taxon>Bacteria</taxon>
        <taxon>Bacillati</taxon>
        <taxon>Actinomycetota</taxon>
        <taxon>Actinomycetes</taxon>
        <taxon>Streptosporangiales</taxon>
        <taxon>Streptosporangiaceae</taxon>
        <taxon>Nonomuraea</taxon>
    </lineage>
</organism>